<name>A0A8G2CNZ6_ACIRU</name>
<keyword evidence="3" id="KW-1185">Reference proteome</keyword>
<comment type="caution">
    <text evidence="2">The sequence shown here is derived from an EMBL/GenBank/DDBJ whole genome shotgun (WGS) entry which is preliminary data.</text>
</comment>
<evidence type="ECO:0000313" key="3">
    <source>
        <dbReference type="Proteomes" id="UP000186308"/>
    </source>
</evidence>
<sequence length="423" mass="47247">MINQDHAGLSPSRENHADDESTTDAAIAHANSIDYGLMDAIVAETLSRKPALAFNPFDDRPLSTLDTLQQRTPIRVRKRVRELPPPSHRLRDLDMLTTSADRLREALSGMHVVERLWSMEEYHKPPRHEQTTPIPLGAPASHRALRVTDGIVELLKLLAGNARRQSAILGAPDLTPPRRQRTRQLAPAPASTLDVRARLTDIASRYFDQPELWQRLADIAFTCGSYSVDEINYPTAAQSAQTLIHARRWSDHVMRHLLKFPFQERALLFTSLPAPHPMARPKADEIPEHPLSAIRRLRALQRSLLALGDIGYFAVGIQAAGSGVGRRDLSDAAAFAVTSCASIWIANSTRRIEGREPKKGTFSRFVEEFLAEATPIFPLARLHTALRMFHDYRDTEIGAIAEKLGKDPSLFLPAKPRQRRSPG</sequence>
<proteinExistence type="predicted"/>
<gene>
    <name evidence="2" type="ORF">SAMN05421828_1472</name>
</gene>
<dbReference type="RefSeq" id="WP_175612144.1">
    <property type="nucleotide sequence ID" value="NZ_FTNE01000047.1"/>
</dbReference>
<reference evidence="2 3" key="1">
    <citation type="submission" date="2017-01" db="EMBL/GenBank/DDBJ databases">
        <authorList>
            <person name="Varghese N."/>
            <person name="Submissions S."/>
        </authorList>
    </citation>
    <scope>NUCLEOTIDE SEQUENCE [LARGE SCALE GENOMIC DNA]</scope>
    <source>
        <strain evidence="2 3">ATCC 35905</strain>
    </source>
</reference>
<dbReference type="Proteomes" id="UP000186308">
    <property type="component" value="Unassembled WGS sequence"/>
</dbReference>
<organism evidence="2 3">
    <name type="scientific">Acidiphilium rubrum</name>
    <dbReference type="NCBI Taxonomy" id="526"/>
    <lineage>
        <taxon>Bacteria</taxon>
        <taxon>Pseudomonadati</taxon>
        <taxon>Pseudomonadota</taxon>
        <taxon>Alphaproteobacteria</taxon>
        <taxon>Acetobacterales</taxon>
        <taxon>Acidocellaceae</taxon>
        <taxon>Acidiphilium</taxon>
    </lineage>
</organism>
<protein>
    <submittedName>
        <fullName evidence="2">Uncharacterized protein</fullName>
    </submittedName>
</protein>
<dbReference type="EMBL" id="FTNE01000047">
    <property type="protein sequence ID" value="SIR52855.1"/>
    <property type="molecule type" value="Genomic_DNA"/>
</dbReference>
<evidence type="ECO:0000256" key="1">
    <source>
        <dbReference type="SAM" id="MobiDB-lite"/>
    </source>
</evidence>
<evidence type="ECO:0000313" key="2">
    <source>
        <dbReference type="EMBL" id="SIR52855.1"/>
    </source>
</evidence>
<feature type="region of interest" description="Disordered" evidence="1">
    <location>
        <begin position="1"/>
        <end position="22"/>
    </location>
</feature>
<accession>A0A8G2CNZ6</accession>
<dbReference type="AlphaFoldDB" id="A0A8G2CNZ6"/>